<evidence type="ECO:0000313" key="3">
    <source>
        <dbReference type="Proteomes" id="UP000620139"/>
    </source>
</evidence>
<evidence type="ECO:0000313" key="2">
    <source>
        <dbReference type="EMBL" id="MBH9553694.1"/>
    </source>
</evidence>
<dbReference type="EMBL" id="JAEDAL010000006">
    <property type="protein sequence ID" value="MBH9553694.1"/>
    <property type="molecule type" value="Genomic_DNA"/>
</dbReference>
<dbReference type="Proteomes" id="UP000620139">
    <property type="component" value="Unassembled WGS sequence"/>
</dbReference>
<feature type="domain" description="Protein kinase" evidence="1">
    <location>
        <begin position="1"/>
        <end position="164"/>
    </location>
</feature>
<comment type="caution">
    <text evidence="2">The sequence shown here is derived from an EMBL/GenBank/DDBJ whole genome shotgun (WGS) entry which is preliminary data.</text>
</comment>
<dbReference type="RefSeq" id="WP_198101306.1">
    <property type="nucleotide sequence ID" value="NZ_JAEDAL010000006.1"/>
</dbReference>
<organism evidence="2 3">
    <name type="scientific">Inhella gelatinilytica</name>
    <dbReference type="NCBI Taxonomy" id="2795030"/>
    <lineage>
        <taxon>Bacteria</taxon>
        <taxon>Pseudomonadati</taxon>
        <taxon>Pseudomonadota</taxon>
        <taxon>Betaproteobacteria</taxon>
        <taxon>Burkholderiales</taxon>
        <taxon>Sphaerotilaceae</taxon>
        <taxon>Inhella</taxon>
    </lineage>
</organism>
<gene>
    <name evidence="2" type="ORF">I7X43_12660</name>
</gene>
<keyword evidence="3" id="KW-1185">Reference proteome</keyword>
<dbReference type="AlphaFoldDB" id="A0A931IYZ9"/>
<dbReference type="GO" id="GO:0004672">
    <property type="term" value="F:protein kinase activity"/>
    <property type="evidence" value="ECO:0007669"/>
    <property type="project" value="InterPro"/>
</dbReference>
<name>A0A931IYZ9_9BURK</name>
<proteinExistence type="predicted"/>
<dbReference type="GO" id="GO:0005524">
    <property type="term" value="F:ATP binding"/>
    <property type="evidence" value="ECO:0007669"/>
    <property type="project" value="InterPro"/>
</dbReference>
<accession>A0A931IYZ9</accession>
<dbReference type="PROSITE" id="PS50011">
    <property type="entry name" value="PROTEIN_KINASE_DOM"/>
    <property type="match status" value="1"/>
</dbReference>
<dbReference type="InterPro" id="IPR000719">
    <property type="entry name" value="Prot_kinase_dom"/>
</dbReference>
<reference evidence="2" key="1">
    <citation type="submission" date="2020-12" db="EMBL/GenBank/DDBJ databases">
        <title>The genome sequence of Inhella sp. 4Y17.</title>
        <authorList>
            <person name="Liu Y."/>
        </authorList>
    </citation>
    <scope>NUCLEOTIDE SEQUENCE</scope>
    <source>
        <strain evidence="2">4Y10</strain>
    </source>
</reference>
<sequence length="164" mass="18344">MHHLAHAFYACIPADLQTYCVLTAEIARRALAHFGLTSHLEPCQLWCVTSQANYAVGFLGRGARSHKWDGHVVCRVGPWLLDTALFHFEREFSLPVPRVALVRSFAVPTQALARATVGPDRDVWWLRPPGDAPTTPPVEPEALITQHAQRLVERLLAIDPLMRP</sequence>
<protein>
    <recommendedName>
        <fullName evidence="1">Protein kinase domain-containing protein</fullName>
    </recommendedName>
</protein>
<evidence type="ECO:0000259" key="1">
    <source>
        <dbReference type="PROSITE" id="PS50011"/>
    </source>
</evidence>